<name>A0A4U5JN48_9GAMM</name>
<protein>
    <recommendedName>
        <fullName evidence="1">Bacterial CdiA-CT RNAse A domain-containing protein</fullName>
    </recommendedName>
</protein>
<reference evidence="2 3" key="1">
    <citation type="submission" date="2019-04" db="EMBL/GenBank/DDBJ databases">
        <title>Reference strain of H23.</title>
        <authorList>
            <person name="Luo X."/>
        </authorList>
    </citation>
    <scope>NUCLEOTIDE SEQUENCE [LARGE SCALE GENOMIC DNA]</scope>
    <source>
        <strain evidence="2 3">H23</strain>
    </source>
</reference>
<dbReference type="OrthoDB" id="9816400at2"/>
<evidence type="ECO:0000313" key="2">
    <source>
        <dbReference type="EMBL" id="TKR30655.1"/>
    </source>
</evidence>
<keyword evidence="3" id="KW-1185">Reference proteome</keyword>
<sequence length="248" mass="26379">MDGVRPALSANEWSLAPMQARKPDAMAAAAADSDLVSHLEDLAADDKLVDFLGQTDDAIAMAQSDPTFAETLDPLLQRIQGALAELPTGNLSRAERDAVEATQGKLDAYLGSVEPPTEPGEVPGGGLEAHEKAGSHLIERHVGKSEQDLLDRLNRENISASSSFRDLPAAEHFIAATIAENQPQVDAWLAGQGGKRLVLDERFDASTGISVKRGDTQAEDVFSVKLVLERSDALGIGYRIVTGYPTAP</sequence>
<dbReference type="InterPro" id="IPR041436">
    <property type="entry name" value="RNAse_A_bac"/>
</dbReference>
<evidence type="ECO:0000313" key="3">
    <source>
        <dbReference type="Proteomes" id="UP000308707"/>
    </source>
</evidence>
<organism evidence="2 3">
    <name type="scientific">Luteimonas gilva</name>
    <dbReference type="NCBI Taxonomy" id="2572684"/>
    <lineage>
        <taxon>Bacteria</taxon>
        <taxon>Pseudomonadati</taxon>
        <taxon>Pseudomonadota</taxon>
        <taxon>Gammaproteobacteria</taxon>
        <taxon>Lysobacterales</taxon>
        <taxon>Lysobacteraceae</taxon>
        <taxon>Luteimonas</taxon>
    </lineage>
</organism>
<dbReference type="CDD" id="cd20684">
    <property type="entry name" value="CdiA-CT_Yk_RNaseA-like"/>
    <property type="match status" value="1"/>
</dbReference>
<dbReference type="Pfam" id="PF18431">
    <property type="entry name" value="RNAse_A_bac"/>
    <property type="match status" value="1"/>
</dbReference>
<accession>A0A4U5JN48</accession>
<dbReference type="EMBL" id="SZUA01000002">
    <property type="protein sequence ID" value="TKR30655.1"/>
    <property type="molecule type" value="Genomic_DNA"/>
</dbReference>
<proteinExistence type="predicted"/>
<evidence type="ECO:0000259" key="1">
    <source>
        <dbReference type="Pfam" id="PF18431"/>
    </source>
</evidence>
<dbReference type="RefSeq" id="WP_137267085.1">
    <property type="nucleotide sequence ID" value="NZ_SZUA01000002.1"/>
</dbReference>
<gene>
    <name evidence="2" type="ORF">FCE95_11135</name>
</gene>
<comment type="caution">
    <text evidence="2">The sequence shown here is derived from an EMBL/GenBank/DDBJ whole genome shotgun (WGS) entry which is preliminary data.</text>
</comment>
<dbReference type="AlphaFoldDB" id="A0A4U5JN48"/>
<dbReference type="Proteomes" id="UP000308707">
    <property type="component" value="Unassembled WGS sequence"/>
</dbReference>
<feature type="domain" description="Bacterial CdiA-CT RNAse A" evidence="1">
    <location>
        <begin position="135"/>
        <end position="245"/>
    </location>
</feature>